<feature type="domain" description="Flagellar hook-associated protein 2 N-terminal" evidence="6">
    <location>
        <begin position="22"/>
        <end position="112"/>
    </location>
</feature>
<dbReference type="RefSeq" id="WP_205144162.1">
    <property type="nucleotide sequence ID" value="NZ_JAFBDN010000022.1"/>
</dbReference>
<evidence type="ECO:0000256" key="2">
    <source>
        <dbReference type="ARBA" id="ARBA00011255"/>
    </source>
</evidence>
<keyword evidence="8" id="KW-0966">Cell projection</keyword>
<dbReference type="InterPro" id="IPR003481">
    <property type="entry name" value="FliD_N"/>
</dbReference>
<protein>
    <recommendedName>
        <fullName evidence="5">Flagellar hook-associated protein 2</fullName>
        <shortName evidence="5">HAP2</shortName>
    </recommendedName>
    <alternativeName>
        <fullName evidence="5">Flagellar cap protein</fullName>
    </alternativeName>
</protein>
<keyword evidence="4 5" id="KW-0975">Bacterial flagellum</keyword>
<evidence type="ECO:0000256" key="4">
    <source>
        <dbReference type="ARBA" id="ARBA00023143"/>
    </source>
</evidence>
<keyword evidence="8" id="KW-0282">Flagellum</keyword>
<evidence type="ECO:0000256" key="1">
    <source>
        <dbReference type="ARBA" id="ARBA00009764"/>
    </source>
</evidence>
<name>A0ABT0VH59_9LACO</name>
<comment type="function">
    <text evidence="5">Required for morphogenesis and for the elongation of the flagellar filament by facilitating polymerization of the flagellin monomers at the tip of growing filament. Forms a capping structure, which prevents flagellin subunits (transported through the central channel of the flagellum) from leaking out without polymerization at the distal end.</text>
</comment>
<gene>
    <name evidence="8" type="primary">fliD</name>
    <name evidence="8" type="ORF">KAK10_03495</name>
</gene>
<accession>A0ABT0VH59</accession>
<reference evidence="8" key="1">
    <citation type="submission" date="2021-04" db="EMBL/GenBank/DDBJ databases">
        <title>Taxonomic assessment of Weissella genus.</title>
        <authorList>
            <person name="Fanelli F."/>
            <person name="Chieffi D."/>
            <person name="Dell'Aquila A."/>
            <person name="Gyu-Sung C."/>
            <person name="Franz C.M.A.P."/>
            <person name="Fusco V."/>
        </authorList>
    </citation>
    <scope>NUCLEOTIDE SEQUENCE</scope>
    <source>
        <strain evidence="8">LMG 25373</strain>
    </source>
</reference>
<dbReference type="EMBL" id="JAGMVS010000044">
    <property type="protein sequence ID" value="MCM2436996.1"/>
    <property type="molecule type" value="Genomic_DNA"/>
</dbReference>
<dbReference type="Pfam" id="PF02465">
    <property type="entry name" value="FliD_N"/>
    <property type="match status" value="1"/>
</dbReference>
<proteinExistence type="inferred from homology"/>
<evidence type="ECO:0000313" key="9">
    <source>
        <dbReference type="Proteomes" id="UP001057481"/>
    </source>
</evidence>
<dbReference type="PANTHER" id="PTHR30288">
    <property type="entry name" value="FLAGELLAR CAP/ASSEMBLY PROTEIN FLID"/>
    <property type="match status" value="1"/>
</dbReference>
<evidence type="ECO:0000259" key="6">
    <source>
        <dbReference type="Pfam" id="PF02465"/>
    </source>
</evidence>
<dbReference type="InterPro" id="IPR010809">
    <property type="entry name" value="FliD_C"/>
</dbReference>
<dbReference type="PANTHER" id="PTHR30288:SF0">
    <property type="entry name" value="FLAGELLAR HOOK-ASSOCIATED PROTEIN 2"/>
    <property type="match status" value="1"/>
</dbReference>
<sequence>MATITSSSGISSALGQYSGITSDDIDQLLAADATGKTLLQNQVTDYTSKKTAWGDVTTRLNNFLTKVNALQDIATYHTKTATSSDSNTATITGSTDASEGTYDLVVKQLATATKITGSRVAVTNSKTALNTTGTLTLTSSVKDSSGTAKTFDYDITADDTLVSIAAKINKGTSTSNISANIIDNRLVLTNKTFGAQTISASGSASSALGLSQATTTTGQTALLQLDGLDISRDSNTITDVLDGATITLKGVSASSTDSTTQATTYSHTTLTLANNNSKTVAAVNDVVNQYNSMMSLINDDLDVGDPSKSGNTVGALSGDNDLINLQESLRSMITQTFVSGSSLNANQVGISQVDKDGTIGLDTDKLTKALTDNPTAVKDFFYQGTKDAAGVASNEQGYSVGLRDLANKYLTNSVTSKGIIPTKTATFDSTIKDLNSQIDDFDTMLALKKEQYVSMFTNLDTYMMNAQSQLSYFKSQLSSSSS</sequence>
<comment type="subunit">
    <text evidence="2 5">Homopentamer.</text>
</comment>
<keyword evidence="9" id="KW-1185">Reference proteome</keyword>
<keyword evidence="5" id="KW-0964">Secreted</keyword>
<keyword evidence="3" id="KW-0175">Coiled coil</keyword>
<organism evidence="8 9">
    <name type="scientific">Periweissella beninensis</name>
    <dbReference type="NCBI Taxonomy" id="504936"/>
    <lineage>
        <taxon>Bacteria</taxon>
        <taxon>Bacillati</taxon>
        <taxon>Bacillota</taxon>
        <taxon>Bacilli</taxon>
        <taxon>Lactobacillales</taxon>
        <taxon>Lactobacillaceae</taxon>
        <taxon>Periweissella</taxon>
    </lineage>
</organism>
<comment type="caution">
    <text evidence="8">The sequence shown here is derived from an EMBL/GenBank/DDBJ whole genome shotgun (WGS) entry which is preliminary data.</text>
</comment>
<feature type="domain" description="Flagellar hook-associated protein 2 C-terminal" evidence="7">
    <location>
        <begin position="218"/>
        <end position="467"/>
    </location>
</feature>
<comment type="subcellular location">
    <subcellularLocation>
        <location evidence="5">Secreted</location>
    </subcellularLocation>
    <subcellularLocation>
        <location evidence="5">Bacterial flagellum</location>
    </subcellularLocation>
</comment>
<comment type="similarity">
    <text evidence="1 5">Belongs to the FliD family.</text>
</comment>
<evidence type="ECO:0000256" key="5">
    <source>
        <dbReference type="RuleBase" id="RU362066"/>
    </source>
</evidence>
<dbReference type="Pfam" id="PF07195">
    <property type="entry name" value="FliD_C"/>
    <property type="match status" value="1"/>
</dbReference>
<evidence type="ECO:0000313" key="8">
    <source>
        <dbReference type="EMBL" id="MCM2436996.1"/>
    </source>
</evidence>
<dbReference type="Proteomes" id="UP001057481">
    <property type="component" value="Unassembled WGS sequence"/>
</dbReference>
<dbReference type="InterPro" id="IPR040026">
    <property type="entry name" value="FliD"/>
</dbReference>
<keyword evidence="8" id="KW-0969">Cilium</keyword>
<evidence type="ECO:0000256" key="3">
    <source>
        <dbReference type="ARBA" id="ARBA00023054"/>
    </source>
</evidence>
<evidence type="ECO:0000259" key="7">
    <source>
        <dbReference type="Pfam" id="PF07195"/>
    </source>
</evidence>